<sequence>MSTNTSAVGRWLAVLLVFLSRVPRTGLFLVSLAIVLAGLFLPGAVGGALLLVVAVLAGLICAATWPLLTWARRLPQLLALGLTVAIAVAKFF</sequence>
<feature type="transmembrane region" description="Helical" evidence="1">
    <location>
        <begin position="48"/>
        <end position="68"/>
    </location>
</feature>
<accession>A0A8J3J2S3</accession>
<dbReference type="EMBL" id="BOMB01000024">
    <property type="protein sequence ID" value="GID13530.1"/>
    <property type="molecule type" value="Genomic_DNA"/>
</dbReference>
<comment type="caution">
    <text evidence="2">The sequence shown here is derived from an EMBL/GenBank/DDBJ whole genome shotgun (WGS) entry which is preliminary data.</text>
</comment>
<keyword evidence="1" id="KW-0812">Transmembrane</keyword>
<evidence type="ECO:0000313" key="3">
    <source>
        <dbReference type="Proteomes" id="UP000612808"/>
    </source>
</evidence>
<organism evidence="2 3">
    <name type="scientific">Actinocatenispora rupis</name>
    <dbReference type="NCBI Taxonomy" id="519421"/>
    <lineage>
        <taxon>Bacteria</taxon>
        <taxon>Bacillati</taxon>
        <taxon>Actinomycetota</taxon>
        <taxon>Actinomycetes</taxon>
        <taxon>Micromonosporales</taxon>
        <taxon>Micromonosporaceae</taxon>
        <taxon>Actinocatenispora</taxon>
    </lineage>
</organism>
<keyword evidence="3" id="KW-1185">Reference proteome</keyword>
<dbReference type="Proteomes" id="UP000612808">
    <property type="component" value="Unassembled WGS sequence"/>
</dbReference>
<dbReference type="RefSeq" id="WP_203660641.1">
    <property type="nucleotide sequence ID" value="NZ_BAAAZM010000011.1"/>
</dbReference>
<evidence type="ECO:0000313" key="2">
    <source>
        <dbReference type="EMBL" id="GID13530.1"/>
    </source>
</evidence>
<reference evidence="2" key="1">
    <citation type="submission" date="2021-01" db="EMBL/GenBank/DDBJ databases">
        <title>Whole genome shotgun sequence of Actinocatenispora rupis NBRC 107355.</title>
        <authorList>
            <person name="Komaki H."/>
            <person name="Tamura T."/>
        </authorList>
    </citation>
    <scope>NUCLEOTIDE SEQUENCE</scope>
    <source>
        <strain evidence="2">NBRC 107355</strain>
    </source>
</reference>
<feature type="transmembrane region" description="Helical" evidence="1">
    <location>
        <begin position="12"/>
        <end position="41"/>
    </location>
</feature>
<dbReference type="Pfam" id="PF20444">
    <property type="entry name" value="DUF6703"/>
    <property type="match status" value="1"/>
</dbReference>
<keyword evidence="1" id="KW-1133">Transmembrane helix</keyword>
<gene>
    <name evidence="2" type="ORF">Aru02nite_44190</name>
</gene>
<dbReference type="AlphaFoldDB" id="A0A8J3J2S3"/>
<evidence type="ECO:0000256" key="1">
    <source>
        <dbReference type="SAM" id="Phobius"/>
    </source>
</evidence>
<protein>
    <submittedName>
        <fullName evidence="2">Uncharacterized protein</fullName>
    </submittedName>
</protein>
<keyword evidence="1" id="KW-0472">Membrane</keyword>
<name>A0A8J3J2S3_9ACTN</name>
<proteinExistence type="predicted"/>
<dbReference type="InterPro" id="IPR046549">
    <property type="entry name" value="DUF6703"/>
</dbReference>